<dbReference type="InterPro" id="IPR032808">
    <property type="entry name" value="DoxX"/>
</dbReference>
<dbReference type="InterPro" id="IPR051907">
    <property type="entry name" value="DoxX-like_oxidoreductase"/>
</dbReference>
<evidence type="ECO:0000256" key="2">
    <source>
        <dbReference type="ARBA" id="ARBA00006679"/>
    </source>
</evidence>
<accession>A0ABX8VDD9</accession>
<organism evidence="8 9">
    <name type="scientific">Mycolicibacterium pallens</name>
    <dbReference type="NCBI Taxonomy" id="370524"/>
    <lineage>
        <taxon>Bacteria</taxon>
        <taxon>Bacillati</taxon>
        <taxon>Actinomycetota</taxon>
        <taxon>Actinomycetes</taxon>
        <taxon>Mycobacteriales</taxon>
        <taxon>Mycobacteriaceae</taxon>
        <taxon>Mycolicibacterium</taxon>
    </lineage>
</organism>
<proteinExistence type="inferred from homology"/>
<gene>
    <name evidence="8" type="ORF">K0O64_18335</name>
</gene>
<reference evidence="8 9" key="1">
    <citation type="submission" date="2021-07" db="EMBL/GenBank/DDBJ databases">
        <title>Whole genome sequencing of non-tuberculosis mycobacteria type-strains.</title>
        <authorList>
            <person name="Igarashi Y."/>
            <person name="Osugi A."/>
            <person name="Mitarai S."/>
        </authorList>
    </citation>
    <scope>NUCLEOTIDE SEQUENCE [LARGE SCALE GENOMIC DNA]</scope>
    <source>
        <strain evidence="8 9">JCM 16370</strain>
    </source>
</reference>
<evidence type="ECO:0000256" key="6">
    <source>
        <dbReference type="ARBA" id="ARBA00023136"/>
    </source>
</evidence>
<feature type="transmembrane region" description="Helical" evidence="7">
    <location>
        <begin position="50"/>
        <end position="68"/>
    </location>
</feature>
<evidence type="ECO:0000256" key="1">
    <source>
        <dbReference type="ARBA" id="ARBA00004651"/>
    </source>
</evidence>
<dbReference type="PANTHER" id="PTHR33452:SF4">
    <property type="entry name" value="BLL4328 PROTEIN"/>
    <property type="match status" value="1"/>
</dbReference>
<comment type="subcellular location">
    <subcellularLocation>
        <location evidence="1">Cell membrane</location>
        <topology evidence="1">Multi-pass membrane protein</topology>
    </subcellularLocation>
</comment>
<keyword evidence="4 7" id="KW-0812">Transmembrane</keyword>
<dbReference type="Proteomes" id="UP000825367">
    <property type="component" value="Chromosome"/>
</dbReference>
<keyword evidence="9" id="KW-1185">Reference proteome</keyword>
<sequence length="141" mass="15378">MTQRLDARIDRYQPAVLSVFRIFFGLLFLFEGLSKFFNWPASYSVPTGSWPVWYAGILELILGTLITVGLFTRIAAFIASGEMAVAYFTQHFGQNPKGAPGGGFWPVVNGGELAVALCFGFLLLVFTGGGAYAVDAIRGRR</sequence>
<keyword evidence="5 7" id="KW-1133">Transmembrane helix</keyword>
<feature type="transmembrane region" description="Helical" evidence="7">
    <location>
        <begin position="12"/>
        <end position="30"/>
    </location>
</feature>
<keyword evidence="3" id="KW-1003">Cell membrane</keyword>
<keyword evidence="6 7" id="KW-0472">Membrane</keyword>
<protein>
    <submittedName>
        <fullName evidence="8">DoxX family protein</fullName>
    </submittedName>
</protein>
<feature type="transmembrane region" description="Helical" evidence="7">
    <location>
        <begin position="75"/>
        <end position="93"/>
    </location>
</feature>
<dbReference type="Pfam" id="PF07681">
    <property type="entry name" value="DoxX"/>
    <property type="match status" value="1"/>
</dbReference>
<dbReference type="EMBL" id="CP080333">
    <property type="protein sequence ID" value="QYL15108.1"/>
    <property type="molecule type" value="Genomic_DNA"/>
</dbReference>
<dbReference type="PANTHER" id="PTHR33452">
    <property type="entry name" value="OXIDOREDUCTASE CATD-RELATED"/>
    <property type="match status" value="1"/>
</dbReference>
<feature type="transmembrane region" description="Helical" evidence="7">
    <location>
        <begin position="113"/>
        <end position="134"/>
    </location>
</feature>
<evidence type="ECO:0000256" key="3">
    <source>
        <dbReference type="ARBA" id="ARBA00022475"/>
    </source>
</evidence>
<evidence type="ECO:0000256" key="7">
    <source>
        <dbReference type="SAM" id="Phobius"/>
    </source>
</evidence>
<comment type="similarity">
    <text evidence="2">Belongs to the DoxX family.</text>
</comment>
<evidence type="ECO:0000256" key="4">
    <source>
        <dbReference type="ARBA" id="ARBA00022692"/>
    </source>
</evidence>
<name>A0ABX8VDD9_9MYCO</name>
<evidence type="ECO:0000256" key="5">
    <source>
        <dbReference type="ARBA" id="ARBA00022989"/>
    </source>
</evidence>
<evidence type="ECO:0000313" key="8">
    <source>
        <dbReference type="EMBL" id="QYL15108.1"/>
    </source>
</evidence>
<dbReference type="RefSeq" id="WP_071943494.1">
    <property type="nucleotide sequence ID" value="NZ_BAAAVX010000014.1"/>
</dbReference>
<evidence type="ECO:0000313" key="9">
    <source>
        <dbReference type="Proteomes" id="UP000825367"/>
    </source>
</evidence>